<evidence type="ECO:0000313" key="7">
    <source>
        <dbReference type="Proteomes" id="UP000070700"/>
    </source>
</evidence>
<keyword evidence="2" id="KW-0732">Signal</keyword>
<dbReference type="Proteomes" id="UP000070700">
    <property type="component" value="Unassembled WGS sequence"/>
</dbReference>
<dbReference type="InterPro" id="IPR011118">
    <property type="entry name" value="Tannase/feruloyl_esterase"/>
</dbReference>
<dbReference type="RefSeq" id="XP_018065730.1">
    <property type="nucleotide sequence ID" value="XM_018220477.1"/>
</dbReference>
<gene>
    <name evidence="6" type="ORF">LY89DRAFT_739564</name>
</gene>
<comment type="similarity">
    <text evidence="5">Belongs to the tannase family.</text>
</comment>
<keyword evidence="7" id="KW-1185">Reference proteome</keyword>
<dbReference type="EC" id="3.1.1.-" evidence="5"/>
<keyword evidence="1" id="KW-0719">Serine esterase</keyword>
<sequence>MLPTLDNVTYDTLKHKMIEAWQVDVDSLETDWQDLTPFNNAAVKVIHFHGESDAIVPTAASVRYYESVHDIMSPYMTFNESAAHCATNGLEPKGSFLPTNLAVLIDWAENWSELTTLTATHSGGGNVGANAQLCGWRRRPPWTNDGTTMDCLFDQASYDTWIYDCDGVPLPVY</sequence>
<organism evidence="6 7">
    <name type="scientific">Mollisia scopiformis</name>
    <name type="common">Conifer needle endophyte fungus</name>
    <name type="synonym">Phialocephala scopiformis</name>
    <dbReference type="NCBI Taxonomy" id="149040"/>
    <lineage>
        <taxon>Eukaryota</taxon>
        <taxon>Fungi</taxon>
        <taxon>Dikarya</taxon>
        <taxon>Ascomycota</taxon>
        <taxon>Pezizomycotina</taxon>
        <taxon>Leotiomycetes</taxon>
        <taxon>Helotiales</taxon>
        <taxon>Mollisiaceae</taxon>
        <taxon>Mollisia</taxon>
    </lineage>
</organism>
<evidence type="ECO:0000256" key="4">
    <source>
        <dbReference type="ARBA" id="ARBA00023157"/>
    </source>
</evidence>
<reference evidence="6 7" key="1">
    <citation type="submission" date="2015-10" db="EMBL/GenBank/DDBJ databases">
        <title>Full genome of DAOMC 229536 Phialocephala scopiformis, a fungal endophyte of spruce producing the potent anti-insectan compound rugulosin.</title>
        <authorList>
            <consortium name="DOE Joint Genome Institute"/>
            <person name="Walker A.K."/>
            <person name="Frasz S.L."/>
            <person name="Seifert K.A."/>
            <person name="Miller J.D."/>
            <person name="Mondo S.J."/>
            <person name="Labutti K."/>
            <person name="Lipzen A."/>
            <person name="Dockter R."/>
            <person name="Kennedy M."/>
            <person name="Grigoriev I.V."/>
            <person name="Spatafora J.W."/>
        </authorList>
    </citation>
    <scope>NUCLEOTIDE SEQUENCE [LARGE SCALE GENOMIC DNA]</scope>
    <source>
        <strain evidence="6 7">CBS 120377</strain>
    </source>
</reference>
<evidence type="ECO:0000256" key="3">
    <source>
        <dbReference type="ARBA" id="ARBA00022801"/>
    </source>
</evidence>
<name>A0A194WTU2_MOLSC</name>
<proteinExistence type="inferred from homology"/>
<dbReference type="AlphaFoldDB" id="A0A194WTU2"/>
<evidence type="ECO:0000256" key="2">
    <source>
        <dbReference type="ARBA" id="ARBA00022729"/>
    </source>
</evidence>
<dbReference type="GeneID" id="28830203"/>
<evidence type="ECO:0000313" key="6">
    <source>
        <dbReference type="EMBL" id="KUJ11375.1"/>
    </source>
</evidence>
<dbReference type="InParanoid" id="A0A194WTU2"/>
<dbReference type="EMBL" id="KQ947427">
    <property type="protein sequence ID" value="KUJ11375.1"/>
    <property type="molecule type" value="Genomic_DNA"/>
</dbReference>
<keyword evidence="3 5" id="KW-0378">Hydrolase</keyword>
<dbReference type="PANTHER" id="PTHR33938">
    <property type="entry name" value="FERULOYL ESTERASE B-RELATED"/>
    <property type="match status" value="1"/>
</dbReference>
<dbReference type="KEGG" id="psco:LY89DRAFT_739564"/>
<dbReference type="OrthoDB" id="3039123at2759"/>
<evidence type="ECO:0000256" key="5">
    <source>
        <dbReference type="RuleBase" id="RU361238"/>
    </source>
</evidence>
<accession>A0A194WTU2</accession>
<dbReference type="PANTHER" id="PTHR33938:SF16">
    <property type="entry name" value="CARBOXYLIC ESTER HYDROLASE"/>
    <property type="match status" value="1"/>
</dbReference>
<evidence type="ECO:0000256" key="1">
    <source>
        <dbReference type="ARBA" id="ARBA00022487"/>
    </source>
</evidence>
<keyword evidence="4" id="KW-1015">Disulfide bond</keyword>
<dbReference type="Pfam" id="PF07519">
    <property type="entry name" value="Tannase"/>
    <property type="match status" value="1"/>
</dbReference>
<protein>
    <recommendedName>
        <fullName evidence="5">Carboxylic ester hydrolase</fullName>
        <ecNumber evidence="5">3.1.1.-</ecNumber>
    </recommendedName>
</protein>
<dbReference type="GO" id="GO:0052689">
    <property type="term" value="F:carboxylic ester hydrolase activity"/>
    <property type="evidence" value="ECO:0007669"/>
    <property type="project" value="UniProtKB-KW"/>
</dbReference>